<dbReference type="Gene3D" id="2.60.120.10">
    <property type="entry name" value="Jelly Rolls"/>
    <property type="match status" value="1"/>
</dbReference>
<name>A0A367FK42_9ACTN</name>
<protein>
    <submittedName>
        <fullName evidence="2">Cupin</fullName>
    </submittedName>
</protein>
<dbReference type="SUPFAM" id="SSF51182">
    <property type="entry name" value="RmlC-like cupins"/>
    <property type="match status" value="1"/>
</dbReference>
<proteinExistence type="predicted"/>
<dbReference type="AlphaFoldDB" id="A0A367FK42"/>
<dbReference type="Proteomes" id="UP000253094">
    <property type="component" value="Unassembled WGS sequence"/>
</dbReference>
<gene>
    <name evidence="2" type="ORF">DQ384_12290</name>
</gene>
<evidence type="ECO:0000313" key="3">
    <source>
        <dbReference type="Proteomes" id="UP000253094"/>
    </source>
</evidence>
<organism evidence="2 3">
    <name type="scientific">Sphaerisporangium album</name>
    <dbReference type="NCBI Taxonomy" id="509200"/>
    <lineage>
        <taxon>Bacteria</taxon>
        <taxon>Bacillati</taxon>
        <taxon>Actinomycetota</taxon>
        <taxon>Actinomycetes</taxon>
        <taxon>Streptosporangiales</taxon>
        <taxon>Streptosporangiaceae</taxon>
        <taxon>Sphaerisporangium</taxon>
    </lineage>
</organism>
<feature type="signal peptide" evidence="1">
    <location>
        <begin position="1"/>
        <end position="23"/>
    </location>
</feature>
<dbReference type="OrthoDB" id="129561at2"/>
<accession>A0A367FK42</accession>
<reference evidence="2 3" key="1">
    <citation type="submission" date="2018-06" db="EMBL/GenBank/DDBJ databases">
        <title>Sphaerisporangium craniellae sp. nov., isolated from a marine sponge in the South China Sea.</title>
        <authorList>
            <person name="Li L."/>
        </authorList>
    </citation>
    <scope>NUCLEOTIDE SEQUENCE [LARGE SCALE GENOMIC DNA]</scope>
    <source>
        <strain evidence="2 3">CCTCC AA 208026</strain>
    </source>
</reference>
<feature type="chain" id="PRO_5038524935" evidence="1">
    <location>
        <begin position="24"/>
        <end position="143"/>
    </location>
</feature>
<sequence length="143" mass="14711">MRIAVRAGLVGVMVAGLSSVGGAADASPGTGVTGTIIARITVGGRDYILREITLQPGGSTGWHFHDGTLYVRVRQGMLSHYGATCALDNVHGPGAEFVEPSGVGHVHLGRNLGPRPVILDVVYVDPAGSPLSQDAPNPGCDFQ</sequence>
<dbReference type="EMBL" id="QOIL01000006">
    <property type="protein sequence ID" value="RCG30763.1"/>
    <property type="molecule type" value="Genomic_DNA"/>
</dbReference>
<evidence type="ECO:0000313" key="2">
    <source>
        <dbReference type="EMBL" id="RCG30763.1"/>
    </source>
</evidence>
<dbReference type="InterPro" id="IPR014710">
    <property type="entry name" value="RmlC-like_jellyroll"/>
</dbReference>
<dbReference type="InterPro" id="IPR011051">
    <property type="entry name" value="RmlC_Cupin_sf"/>
</dbReference>
<dbReference type="RefSeq" id="WP_114028895.1">
    <property type="nucleotide sequence ID" value="NZ_QOIL01000006.1"/>
</dbReference>
<comment type="caution">
    <text evidence="2">The sequence shown here is derived from an EMBL/GenBank/DDBJ whole genome shotgun (WGS) entry which is preliminary data.</text>
</comment>
<keyword evidence="3" id="KW-1185">Reference proteome</keyword>
<evidence type="ECO:0000256" key="1">
    <source>
        <dbReference type="SAM" id="SignalP"/>
    </source>
</evidence>
<keyword evidence="1" id="KW-0732">Signal</keyword>